<accession>A0A6G0ZH23</accession>
<evidence type="ECO:0000313" key="2">
    <source>
        <dbReference type="EMBL" id="KAF0770152.1"/>
    </source>
</evidence>
<dbReference type="EMBL" id="VUJU01000476">
    <property type="protein sequence ID" value="KAF0770152.1"/>
    <property type="molecule type" value="Genomic_DNA"/>
</dbReference>
<evidence type="ECO:0000313" key="3">
    <source>
        <dbReference type="Proteomes" id="UP000478052"/>
    </source>
</evidence>
<feature type="region of interest" description="Disordered" evidence="1">
    <location>
        <begin position="1"/>
        <end position="35"/>
    </location>
</feature>
<feature type="compositionally biased region" description="Basic and acidic residues" evidence="1">
    <location>
        <begin position="7"/>
        <end position="20"/>
    </location>
</feature>
<evidence type="ECO:0000256" key="1">
    <source>
        <dbReference type="SAM" id="MobiDB-lite"/>
    </source>
</evidence>
<dbReference type="AlphaFoldDB" id="A0A6G0ZH23"/>
<organism evidence="2 3">
    <name type="scientific">Aphis craccivora</name>
    <name type="common">Cowpea aphid</name>
    <dbReference type="NCBI Taxonomy" id="307492"/>
    <lineage>
        <taxon>Eukaryota</taxon>
        <taxon>Metazoa</taxon>
        <taxon>Ecdysozoa</taxon>
        <taxon>Arthropoda</taxon>
        <taxon>Hexapoda</taxon>
        <taxon>Insecta</taxon>
        <taxon>Pterygota</taxon>
        <taxon>Neoptera</taxon>
        <taxon>Paraneoptera</taxon>
        <taxon>Hemiptera</taxon>
        <taxon>Sternorrhyncha</taxon>
        <taxon>Aphidomorpha</taxon>
        <taxon>Aphidoidea</taxon>
        <taxon>Aphididae</taxon>
        <taxon>Aphidini</taxon>
        <taxon>Aphis</taxon>
        <taxon>Aphis</taxon>
    </lineage>
</organism>
<keyword evidence="3" id="KW-1185">Reference proteome</keyword>
<proteinExistence type="predicted"/>
<reference evidence="2 3" key="1">
    <citation type="submission" date="2019-08" db="EMBL/GenBank/DDBJ databases">
        <title>Whole genome of Aphis craccivora.</title>
        <authorList>
            <person name="Voronova N.V."/>
            <person name="Shulinski R.S."/>
            <person name="Bandarenka Y.V."/>
            <person name="Zhorov D.G."/>
            <person name="Warner D."/>
        </authorList>
    </citation>
    <scope>NUCLEOTIDE SEQUENCE [LARGE SCALE GENOMIC DNA]</scope>
    <source>
        <strain evidence="2">180601</strain>
        <tissue evidence="2">Whole Body</tissue>
    </source>
</reference>
<feature type="region of interest" description="Disordered" evidence="1">
    <location>
        <begin position="49"/>
        <end position="74"/>
    </location>
</feature>
<feature type="compositionally biased region" description="Polar residues" evidence="1">
    <location>
        <begin position="54"/>
        <end position="64"/>
    </location>
</feature>
<gene>
    <name evidence="2" type="ORF">FWK35_00001445</name>
</gene>
<dbReference type="OrthoDB" id="6619186at2759"/>
<protein>
    <submittedName>
        <fullName evidence="2">Serine/threonine-protein phosphatase 2A 56 kDa regulatory subunit delta isoform</fullName>
    </submittedName>
</protein>
<dbReference type="Proteomes" id="UP000478052">
    <property type="component" value="Unassembled WGS sequence"/>
</dbReference>
<name>A0A6G0ZH23_APHCR</name>
<comment type="caution">
    <text evidence="2">The sequence shown here is derived from an EMBL/GenBank/DDBJ whole genome shotgun (WGS) entry which is preliminary data.</text>
</comment>
<sequence>MPNRILLKKDKDISKSKNVDVKNGSGVEMSGDDSSILVDGHRISKNVEEEIVQDGTSTGHSSTAPSPPPTQINKLKLGPITIKREKRQNSSRFNVVATNRELQVLQSLNGLHIIF</sequence>